<proteinExistence type="predicted"/>
<dbReference type="PIRSF" id="PIRSF006487">
    <property type="entry name" value="GcvT"/>
    <property type="match status" value="1"/>
</dbReference>
<accession>A0A8K0QVA8</accession>
<evidence type="ECO:0000256" key="1">
    <source>
        <dbReference type="SAM" id="MobiDB-lite"/>
    </source>
</evidence>
<dbReference type="Proteomes" id="UP000813461">
    <property type="component" value="Unassembled WGS sequence"/>
</dbReference>
<feature type="region of interest" description="Disordered" evidence="1">
    <location>
        <begin position="1"/>
        <end position="24"/>
    </location>
</feature>
<evidence type="ECO:0000313" key="3">
    <source>
        <dbReference type="EMBL" id="KAH7073270.1"/>
    </source>
</evidence>
<protein>
    <recommendedName>
        <fullName evidence="2">DUF1989 domain-containing protein</fullName>
    </recommendedName>
</protein>
<dbReference type="InterPro" id="IPR018959">
    <property type="entry name" value="DUF1989"/>
</dbReference>
<comment type="caution">
    <text evidence="3">The sequence shown here is derived from an EMBL/GenBank/DDBJ whole genome shotgun (WGS) entry which is preliminary data.</text>
</comment>
<dbReference type="PANTHER" id="PTHR31527:SF0">
    <property type="entry name" value="RE64534P"/>
    <property type="match status" value="1"/>
</dbReference>
<evidence type="ECO:0000313" key="4">
    <source>
        <dbReference type="Proteomes" id="UP000813461"/>
    </source>
</evidence>
<reference evidence="3" key="1">
    <citation type="journal article" date="2021" name="Nat. Commun.">
        <title>Genetic determinants of endophytism in the Arabidopsis root mycobiome.</title>
        <authorList>
            <person name="Mesny F."/>
            <person name="Miyauchi S."/>
            <person name="Thiergart T."/>
            <person name="Pickel B."/>
            <person name="Atanasova L."/>
            <person name="Karlsson M."/>
            <person name="Huettel B."/>
            <person name="Barry K.W."/>
            <person name="Haridas S."/>
            <person name="Chen C."/>
            <person name="Bauer D."/>
            <person name="Andreopoulos W."/>
            <person name="Pangilinan J."/>
            <person name="LaButti K."/>
            <person name="Riley R."/>
            <person name="Lipzen A."/>
            <person name="Clum A."/>
            <person name="Drula E."/>
            <person name="Henrissat B."/>
            <person name="Kohler A."/>
            <person name="Grigoriev I.V."/>
            <person name="Martin F.M."/>
            <person name="Hacquard S."/>
        </authorList>
    </citation>
    <scope>NUCLEOTIDE SEQUENCE</scope>
    <source>
        <strain evidence="3">MPI-SDFR-AT-0120</strain>
    </source>
</reference>
<dbReference type="PANTHER" id="PTHR31527">
    <property type="entry name" value="RE64534P"/>
    <property type="match status" value="1"/>
</dbReference>
<feature type="domain" description="DUF1989" evidence="2">
    <location>
        <begin position="37"/>
        <end position="203"/>
    </location>
</feature>
<dbReference type="Pfam" id="PF09347">
    <property type="entry name" value="DUF1989"/>
    <property type="match status" value="1"/>
</dbReference>
<gene>
    <name evidence="3" type="ORF">FB567DRAFT_196528</name>
</gene>
<keyword evidence="4" id="KW-1185">Reference proteome</keyword>
<organism evidence="3 4">
    <name type="scientific">Paraphoma chrysanthemicola</name>
    <dbReference type="NCBI Taxonomy" id="798071"/>
    <lineage>
        <taxon>Eukaryota</taxon>
        <taxon>Fungi</taxon>
        <taxon>Dikarya</taxon>
        <taxon>Ascomycota</taxon>
        <taxon>Pezizomycotina</taxon>
        <taxon>Dothideomycetes</taxon>
        <taxon>Pleosporomycetidae</taxon>
        <taxon>Pleosporales</taxon>
        <taxon>Pleosporineae</taxon>
        <taxon>Phaeosphaeriaceae</taxon>
        <taxon>Paraphoma</taxon>
    </lineage>
</organism>
<name>A0A8K0QVA8_9PLEO</name>
<sequence>MRVPIPTRDDKVAATSPHSALPSPTSFCTHRRLTKTIVPAGHGHAFPLPRGTRFRIVDLHGEQVVDLFAWVRDSKSSASALPDEKMSMAYTRYHVSGVTPTIGEYLYSNADRPVLRVIADTVKIHDMTFMACFPKLYTDKGLYGHRSCAANVVEAMQKYGMRDVLELPDPFNCFQNTPNYSLKRLGSSKPGDYIEFEACEDVIVAVSCCPYELGGFNGGRITDVAVVVSEEEDGETLQGLERRSGTLY</sequence>
<dbReference type="OrthoDB" id="504708at2759"/>
<dbReference type="AlphaFoldDB" id="A0A8K0QVA8"/>
<evidence type="ECO:0000259" key="2">
    <source>
        <dbReference type="Pfam" id="PF09347"/>
    </source>
</evidence>
<dbReference type="EMBL" id="JAGMVJ010000022">
    <property type="protein sequence ID" value="KAH7073270.1"/>
    <property type="molecule type" value="Genomic_DNA"/>
</dbReference>